<protein>
    <submittedName>
        <fullName evidence="1">Uncharacterized protein</fullName>
    </submittedName>
</protein>
<sequence>MTPQTKLLLLLMASFMCFLGYCAALIDWVQDYQSGLYGRELGEASMETGAILLYTYSGIRFAKSKIKLP</sequence>
<evidence type="ECO:0000313" key="2">
    <source>
        <dbReference type="Proteomes" id="UP000606008"/>
    </source>
</evidence>
<gene>
    <name evidence="1" type="ORF">F7231_02730</name>
</gene>
<accession>A0ABX0QE08</accession>
<organism evidence="1 2">
    <name type="scientific">Fibrivirga algicola</name>
    <dbReference type="NCBI Taxonomy" id="2950420"/>
    <lineage>
        <taxon>Bacteria</taxon>
        <taxon>Pseudomonadati</taxon>
        <taxon>Bacteroidota</taxon>
        <taxon>Cytophagia</taxon>
        <taxon>Cytophagales</taxon>
        <taxon>Spirosomataceae</taxon>
        <taxon>Fibrivirga</taxon>
    </lineage>
</organism>
<name>A0ABX0QE08_9BACT</name>
<dbReference type="RefSeq" id="WP_085414810.1">
    <property type="nucleotide sequence ID" value="NZ_WAEL01000001.1"/>
</dbReference>
<evidence type="ECO:0000313" key="1">
    <source>
        <dbReference type="EMBL" id="NID09073.1"/>
    </source>
</evidence>
<dbReference type="EMBL" id="WAEL01000001">
    <property type="protein sequence ID" value="NID09073.1"/>
    <property type="molecule type" value="Genomic_DNA"/>
</dbReference>
<keyword evidence="2" id="KW-1185">Reference proteome</keyword>
<dbReference type="Proteomes" id="UP000606008">
    <property type="component" value="Unassembled WGS sequence"/>
</dbReference>
<proteinExistence type="predicted"/>
<reference evidence="1" key="1">
    <citation type="submission" date="2024-05" db="EMBL/GenBank/DDBJ databases">
        <authorList>
            <person name="Jung D.-H."/>
        </authorList>
    </citation>
    <scope>NUCLEOTIDE SEQUENCE</scope>
    <source>
        <strain evidence="1">JA-25</strain>
    </source>
</reference>
<comment type="caution">
    <text evidence="1">The sequence shown here is derived from an EMBL/GenBank/DDBJ whole genome shotgun (WGS) entry which is preliminary data.</text>
</comment>